<keyword evidence="8" id="KW-1185">Reference proteome</keyword>
<dbReference type="PANTHER" id="PTHR10578">
    <property type="entry name" value="S -2-HYDROXY-ACID OXIDASE-RELATED"/>
    <property type="match status" value="1"/>
</dbReference>
<feature type="domain" description="FMN hydroxy acid dehydrogenase" evidence="6">
    <location>
        <begin position="1"/>
        <end position="380"/>
    </location>
</feature>
<reference evidence="7 8" key="1">
    <citation type="submission" date="2021-03" db="EMBL/GenBank/DDBJ databases">
        <title>Sequencing the genomes of 1000 actinobacteria strains.</title>
        <authorList>
            <person name="Klenk H.-P."/>
        </authorList>
    </citation>
    <scope>NUCLEOTIDE SEQUENCE [LARGE SCALE GENOMIC DNA]</scope>
    <source>
        <strain evidence="7 8">DSM 13468</strain>
    </source>
</reference>
<evidence type="ECO:0000313" key="7">
    <source>
        <dbReference type="EMBL" id="MBP2377717.1"/>
    </source>
</evidence>
<evidence type="ECO:0000259" key="6">
    <source>
        <dbReference type="PROSITE" id="PS51349"/>
    </source>
</evidence>
<comment type="caution">
    <text evidence="7">The sequence shown here is derived from an EMBL/GenBank/DDBJ whole genome shotgun (WGS) entry which is preliminary data.</text>
</comment>
<dbReference type="InterPro" id="IPR012133">
    <property type="entry name" value="Alpha-hydoxy_acid_DH_FMN"/>
</dbReference>
<dbReference type="PANTHER" id="PTHR10578:SF107">
    <property type="entry name" value="2-HYDROXYACID OXIDASE 1"/>
    <property type="match status" value="1"/>
</dbReference>
<dbReference type="EC" id="1.1.2.3" evidence="7"/>
<dbReference type="GO" id="GO:0004460">
    <property type="term" value="F:L-lactate dehydrogenase (cytochrome) activity"/>
    <property type="evidence" value="ECO:0007669"/>
    <property type="project" value="UniProtKB-EC"/>
</dbReference>
<dbReference type="InterPro" id="IPR000262">
    <property type="entry name" value="FMN-dep_DH"/>
</dbReference>
<organism evidence="7 8">
    <name type="scientific">Microbacterium phyllosphaerae</name>
    <dbReference type="NCBI Taxonomy" id="124798"/>
    <lineage>
        <taxon>Bacteria</taxon>
        <taxon>Bacillati</taxon>
        <taxon>Actinomycetota</taxon>
        <taxon>Actinomycetes</taxon>
        <taxon>Micrococcales</taxon>
        <taxon>Microbacteriaceae</taxon>
        <taxon>Microbacterium</taxon>
    </lineage>
</organism>
<dbReference type="PROSITE" id="PS00557">
    <property type="entry name" value="FMN_HYDROXY_ACID_DH_1"/>
    <property type="match status" value="1"/>
</dbReference>
<sequence length="393" mass="42550">MHNIHSIEDLRNRARRRLPAMVFDFIEGGALDELTLRRNREALDAHLLTQRVLVDTSQRHATTSILGTRLDLPLVVSPMGLLTVCHPDADVAIARAAATAGSVFVHSPWSGCSLEEVTDAAPGRVWAQIAFWNDAAETRRHIDRAQVLGIDTLVVAGDVAVSSKRDRDLRHGTGMPPRPPLRDVVNTALHPGWVLRWLLGRSMTWGNYRIDGRAIRMREMEAWMERNENQTATWDDIARLRSSWTGNIVVKGVMTPEDSRLAIEHGADGVFVSNHGGRQFDSQQATIEALPGVVDAVDGRAAVIVDGGVRRGSDIAKALSLGADAAAAGRPFALGLAAAGQAGVDRAFEVLHDELLTVMGFLGVTRVDEMPCTLVDSTGLRLEAAVAAIEASQ</sequence>
<dbReference type="SUPFAM" id="SSF51395">
    <property type="entry name" value="FMN-linked oxidoreductases"/>
    <property type="match status" value="1"/>
</dbReference>
<dbReference type="Gene3D" id="3.20.20.70">
    <property type="entry name" value="Aldolase class I"/>
    <property type="match status" value="1"/>
</dbReference>
<evidence type="ECO:0000256" key="3">
    <source>
        <dbReference type="ARBA" id="ARBA00022643"/>
    </source>
</evidence>
<keyword evidence="2" id="KW-0285">Flavoprotein</keyword>
<dbReference type="Proteomes" id="UP000703720">
    <property type="component" value="Unassembled WGS sequence"/>
</dbReference>
<protein>
    <submittedName>
        <fullName evidence="7">L-lactate dehydrogenase (Cytochrome)/(S)-mandelate dehydrogenase</fullName>
        <ecNumber evidence="7">1.1.2.3</ecNumber>
        <ecNumber evidence="7">1.1.99.31</ecNumber>
    </submittedName>
</protein>
<comment type="similarity">
    <text evidence="5">Belongs to the FMN-dependent alpha-hydroxy acid dehydrogenase family.</text>
</comment>
<comment type="cofactor">
    <cofactor evidence="1">
        <name>FMN</name>
        <dbReference type="ChEBI" id="CHEBI:58210"/>
    </cofactor>
</comment>
<keyword evidence="3" id="KW-0288">FMN</keyword>
<accession>A0ABS4WNE2</accession>
<dbReference type="CDD" id="cd02809">
    <property type="entry name" value="alpha_hydroxyacid_oxid_FMN"/>
    <property type="match status" value="1"/>
</dbReference>
<proteinExistence type="inferred from homology"/>
<dbReference type="EC" id="1.1.99.31" evidence="7"/>
<name>A0ABS4WNE2_9MICO</name>
<dbReference type="InterPro" id="IPR008259">
    <property type="entry name" value="FMN_hydac_DH_AS"/>
</dbReference>
<dbReference type="PIRSF" id="PIRSF000138">
    <property type="entry name" value="Al-hdrx_acd_dh"/>
    <property type="match status" value="1"/>
</dbReference>
<evidence type="ECO:0000256" key="5">
    <source>
        <dbReference type="ARBA" id="ARBA00024042"/>
    </source>
</evidence>
<gene>
    <name evidence="7" type="ORF">JOF42_001212</name>
</gene>
<dbReference type="InterPro" id="IPR037396">
    <property type="entry name" value="FMN_HAD"/>
</dbReference>
<dbReference type="Pfam" id="PF01070">
    <property type="entry name" value="FMN_dh"/>
    <property type="match status" value="1"/>
</dbReference>
<dbReference type="EMBL" id="JAGIOA010000001">
    <property type="protein sequence ID" value="MBP2377717.1"/>
    <property type="molecule type" value="Genomic_DNA"/>
</dbReference>
<dbReference type="RefSeq" id="WP_210097038.1">
    <property type="nucleotide sequence ID" value="NZ_BAAAIO010000001.1"/>
</dbReference>
<dbReference type="InterPro" id="IPR013785">
    <property type="entry name" value="Aldolase_TIM"/>
</dbReference>
<evidence type="ECO:0000256" key="1">
    <source>
        <dbReference type="ARBA" id="ARBA00001917"/>
    </source>
</evidence>
<evidence type="ECO:0000313" key="8">
    <source>
        <dbReference type="Proteomes" id="UP000703720"/>
    </source>
</evidence>
<dbReference type="GO" id="GO:0033720">
    <property type="term" value="F:(S)-mandelate dehydrogenase activity"/>
    <property type="evidence" value="ECO:0007669"/>
    <property type="project" value="UniProtKB-EC"/>
</dbReference>
<evidence type="ECO:0000256" key="2">
    <source>
        <dbReference type="ARBA" id="ARBA00022630"/>
    </source>
</evidence>
<dbReference type="PROSITE" id="PS51349">
    <property type="entry name" value="FMN_HYDROXY_ACID_DH_2"/>
    <property type="match status" value="1"/>
</dbReference>
<evidence type="ECO:0000256" key="4">
    <source>
        <dbReference type="ARBA" id="ARBA00023002"/>
    </source>
</evidence>
<keyword evidence="4 7" id="KW-0560">Oxidoreductase</keyword>